<keyword evidence="6" id="KW-1185">Reference proteome</keyword>
<dbReference type="InterPro" id="IPR029065">
    <property type="entry name" value="Enolase_C-like"/>
</dbReference>
<dbReference type="PROSITE" id="PS00908">
    <property type="entry name" value="MR_MLE_1"/>
    <property type="match status" value="1"/>
</dbReference>
<dbReference type="Gene3D" id="3.20.20.120">
    <property type="entry name" value="Enolase-like C-terminal domain"/>
    <property type="match status" value="1"/>
</dbReference>
<dbReference type="SUPFAM" id="SSF51604">
    <property type="entry name" value="Enolase C-terminal domain-like"/>
    <property type="match status" value="1"/>
</dbReference>
<evidence type="ECO:0000256" key="2">
    <source>
        <dbReference type="ARBA" id="ARBA00022842"/>
    </source>
</evidence>
<protein>
    <submittedName>
        <fullName evidence="5">Galactonate dehydratase</fullName>
        <ecNumber evidence="5">4.2.1.6</ecNumber>
    </submittedName>
</protein>
<dbReference type="InterPro" id="IPR034593">
    <property type="entry name" value="DgoD-like"/>
</dbReference>
<dbReference type="SFLD" id="SFLDG00179">
    <property type="entry name" value="mandelate_racemase"/>
    <property type="match status" value="1"/>
</dbReference>
<evidence type="ECO:0000259" key="4">
    <source>
        <dbReference type="SMART" id="SM00922"/>
    </source>
</evidence>
<proteinExistence type="predicted"/>
<organism evidence="5 6">
    <name type="scientific">Lactobacillus colini</name>
    <dbReference type="NCBI Taxonomy" id="1819254"/>
    <lineage>
        <taxon>Bacteria</taxon>
        <taxon>Bacillati</taxon>
        <taxon>Bacillota</taxon>
        <taxon>Bacilli</taxon>
        <taxon>Lactobacillales</taxon>
        <taxon>Lactobacillaceae</taxon>
        <taxon>Lactobacillus</taxon>
    </lineage>
</organism>
<dbReference type="EC" id="4.2.1.6" evidence="5"/>
<dbReference type="InterPro" id="IPR018110">
    <property type="entry name" value="Mandel_Rmase/mucon_lact_enz_CS"/>
</dbReference>
<dbReference type="InterPro" id="IPR013341">
    <property type="entry name" value="Mandelate_racemase_N_dom"/>
</dbReference>
<reference evidence="5 6" key="1">
    <citation type="submission" date="2021-03" db="EMBL/GenBank/DDBJ databases">
        <title>Genomic Encyclopedia of Type Strains, Phase IV (KMG-IV): sequencing the most valuable type-strain genomes for metagenomic binning, comparative biology and taxonomic classification.</title>
        <authorList>
            <person name="Goeker M."/>
        </authorList>
    </citation>
    <scope>NUCLEOTIDE SEQUENCE [LARGE SCALE GENOMIC DNA]</scope>
    <source>
        <strain evidence="5 6">DSM 101872</strain>
    </source>
</reference>
<comment type="caution">
    <text evidence="5">The sequence shown here is derived from an EMBL/GenBank/DDBJ whole genome shotgun (WGS) entry which is preliminary data.</text>
</comment>
<dbReference type="SMART" id="SM00922">
    <property type="entry name" value="MR_MLE"/>
    <property type="match status" value="1"/>
</dbReference>
<dbReference type="SUPFAM" id="SSF54826">
    <property type="entry name" value="Enolase N-terminal domain-like"/>
    <property type="match status" value="1"/>
</dbReference>
<dbReference type="Gene3D" id="3.30.390.10">
    <property type="entry name" value="Enolase-like, N-terminal domain"/>
    <property type="match status" value="1"/>
</dbReference>
<dbReference type="InterPro" id="IPR036849">
    <property type="entry name" value="Enolase-like_C_sf"/>
</dbReference>
<dbReference type="Pfam" id="PF13378">
    <property type="entry name" value="MR_MLE_C"/>
    <property type="match status" value="1"/>
</dbReference>
<dbReference type="RefSeq" id="WP_209685649.1">
    <property type="nucleotide sequence ID" value="NZ_JAGGLU010000001.1"/>
</dbReference>
<evidence type="ECO:0000313" key="5">
    <source>
        <dbReference type="EMBL" id="MBP2057120.1"/>
    </source>
</evidence>
<dbReference type="GO" id="GO:0008869">
    <property type="term" value="F:galactonate dehydratase activity"/>
    <property type="evidence" value="ECO:0007669"/>
    <property type="project" value="UniProtKB-EC"/>
</dbReference>
<dbReference type="InterPro" id="IPR013342">
    <property type="entry name" value="Mandelate_racemase_C"/>
</dbReference>
<keyword evidence="2" id="KW-0460">Magnesium</keyword>
<sequence>MRITDIKLRPASKYLFVQVETDKGITGLGEAGVWGFLDATKGVIDTFKKYLVGKDPFNIEDHWNYLYRSMYFRGSIIMSALSAIDMALWDIKGKALDVPVYQLLGGKVRSKARCYDVAFAFTTEDIKNGVKELKEAGFNAMRVMITKDVDRNARYSKLPAKQQIFSSYIQHYVDIVKAAREAGGKDFDLLLDVHRSMTYPEVVTFAREVEKYRPYFIEDPIPPDNFEALGDVARQTTIPIANGERNINIQEFEMQYSIGKIVYCRPDMAVVGGITAGKKIASIAEAHYGLVVPHNPLGPVATAACLQLAAAIPNFAILEFPSFYRKGNESEMMKKPFTWQDGYMDIPDRPGLGIELIDNLETEFPVNQRSLSAPRMYDSSVTDI</sequence>
<evidence type="ECO:0000256" key="3">
    <source>
        <dbReference type="ARBA" id="ARBA00023239"/>
    </source>
</evidence>
<keyword evidence="1" id="KW-0479">Metal-binding</keyword>
<evidence type="ECO:0000256" key="1">
    <source>
        <dbReference type="ARBA" id="ARBA00022723"/>
    </source>
</evidence>
<keyword evidence="3 5" id="KW-0456">Lyase</keyword>
<dbReference type="EMBL" id="JAGGLU010000001">
    <property type="protein sequence ID" value="MBP2057120.1"/>
    <property type="molecule type" value="Genomic_DNA"/>
</dbReference>
<evidence type="ECO:0000313" key="6">
    <source>
        <dbReference type="Proteomes" id="UP001519292"/>
    </source>
</evidence>
<dbReference type="InterPro" id="IPR029017">
    <property type="entry name" value="Enolase-like_N"/>
</dbReference>
<dbReference type="PANTHER" id="PTHR48080:SF2">
    <property type="entry name" value="D-GALACTONATE DEHYDRATASE"/>
    <property type="match status" value="1"/>
</dbReference>
<accession>A0ABS4MBR1</accession>
<gene>
    <name evidence="5" type="ORF">J2Z60_000282</name>
</gene>
<dbReference type="Pfam" id="PF02746">
    <property type="entry name" value="MR_MLE_N"/>
    <property type="match status" value="1"/>
</dbReference>
<dbReference type="Proteomes" id="UP001519292">
    <property type="component" value="Unassembled WGS sequence"/>
</dbReference>
<dbReference type="SFLD" id="SFLDS00001">
    <property type="entry name" value="Enolase"/>
    <property type="match status" value="1"/>
</dbReference>
<dbReference type="CDD" id="cd03316">
    <property type="entry name" value="MR_like"/>
    <property type="match status" value="1"/>
</dbReference>
<feature type="domain" description="Mandelate racemase/muconate lactonizing enzyme C-terminal" evidence="4">
    <location>
        <begin position="123"/>
        <end position="239"/>
    </location>
</feature>
<name>A0ABS4MBR1_9LACO</name>
<dbReference type="PANTHER" id="PTHR48080">
    <property type="entry name" value="D-GALACTONATE DEHYDRATASE-RELATED"/>
    <property type="match status" value="1"/>
</dbReference>